<evidence type="ECO:0000256" key="4">
    <source>
        <dbReference type="RuleBase" id="RU000524"/>
    </source>
</evidence>
<dbReference type="EMBL" id="JBHUFA010000001">
    <property type="protein sequence ID" value="MFD1694404.1"/>
    <property type="molecule type" value="Genomic_DNA"/>
</dbReference>
<keyword evidence="7" id="KW-1185">Reference proteome</keyword>
<protein>
    <recommendedName>
        <fullName evidence="3 4">Single-stranded DNA-binding protein</fullName>
        <shortName evidence="3">SSB</shortName>
    </recommendedName>
</protein>
<proteinExistence type="inferred from homology"/>
<dbReference type="InterPro" id="IPR000424">
    <property type="entry name" value="Primosome_PriB/ssb"/>
</dbReference>
<accession>A0ABW4JQS4</accession>
<dbReference type="InterPro" id="IPR012340">
    <property type="entry name" value="NA-bd_OB-fold"/>
</dbReference>
<keyword evidence="2 3" id="KW-0233">DNA recombination</keyword>
<dbReference type="Gene3D" id="2.40.50.140">
    <property type="entry name" value="Nucleic acid-binding proteins"/>
    <property type="match status" value="1"/>
</dbReference>
<dbReference type="NCBIfam" id="TIGR00621">
    <property type="entry name" value="ssb"/>
    <property type="match status" value="1"/>
</dbReference>
<feature type="compositionally biased region" description="Gly residues" evidence="5">
    <location>
        <begin position="150"/>
        <end position="186"/>
    </location>
</feature>
<dbReference type="InterPro" id="IPR011344">
    <property type="entry name" value="ssDNA-bd"/>
</dbReference>
<keyword evidence="1 3" id="KW-0238">DNA-binding</keyword>
<evidence type="ECO:0000313" key="7">
    <source>
        <dbReference type="Proteomes" id="UP001597327"/>
    </source>
</evidence>
<evidence type="ECO:0000256" key="3">
    <source>
        <dbReference type="HAMAP-Rule" id="MF_00984"/>
    </source>
</evidence>
<dbReference type="CDD" id="cd04496">
    <property type="entry name" value="SSB_OBF"/>
    <property type="match status" value="1"/>
</dbReference>
<reference evidence="7" key="1">
    <citation type="journal article" date="2019" name="Int. J. Syst. Evol. Microbiol.">
        <title>The Global Catalogue of Microorganisms (GCM) 10K type strain sequencing project: providing services to taxonomists for standard genome sequencing and annotation.</title>
        <authorList>
            <consortium name="The Broad Institute Genomics Platform"/>
            <consortium name="The Broad Institute Genome Sequencing Center for Infectious Disease"/>
            <person name="Wu L."/>
            <person name="Ma J."/>
        </authorList>
    </citation>
    <scope>NUCLEOTIDE SEQUENCE [LARGE SCALE GENOMIC DNA]</scope>
    <source>
        <strain evidence="7">JCM 3369</strain>
    </source>
</reference>
<evidence type="ECO:0000256" key="5">
    <source>
        <dbReference type="SAM" id="MobiDB-lite"/>
    </source>
</evidence>
<dbReference type="RefSeq" id="WP_149891738.1">
    <property type="nucleotide sequence ID" value="NZ_JBHUFA010000001.1"/>
</dbReference>
<feature type="DNA-binding region" evidence="3">
    <location>
        <begin position="54"/>
        <end position="60"/>
    </location>
</feature>
<dbReference type="Proteomes" id="UP001597327">
    <property type="component" value="Unassembled WGS sequence"/>
</dbReference>
<name>A0ABW4JQS4_9HYPH</name>
<dbReference type="Pfam" id="PF00436">
    <property type="entry name" value="SSB"/>
    <property type="match status" value="1"/>
</dbReference>
<comment type="subunit">
    <text evidence="3">Homotetramer.</text>
</comment>
<comment type="caution">
    <text evidence="6">The sequence shown here is derived from an EMBL/GenBank/DDBJ whole genome shotgun (WGS) entry which is preliminary data.</text>
</comment>
<evidence type="ECO:0000256" key="2">
    <source>
        <dbReference type="ARBA" id="ARBA00023172"/>
    </source>
</evidence>
<dbReference type="PANTHER" id="PTHR10302:SF27">
    <property type="entry name" value="SINGLE-STRANDED DNA-BINDING PROTEIN"/>
    <property type="match status" value="1"/>
</dbReference>
<gene>
    <name evidence="6" type="ORF">ACFSC7_02675</name>
</gene>
<dbReference type="GO" id="GO:0003677">
    <property type="term" value="F:DNA binding"/>
    <property type="evidence" value="ECO:0007669"/>
    <property type="project" value="UniProtKB-KW"/>
</dbReference>
<dbReference type="HAMAP" id="MF_00984">
    <property type="entry name" value="SSB"/>
    <property type="match status" value="1"/>
</dbReference>
<comment type="function">
    <text evidence="3">Plays an important role in DNA replication, recombination and repair. Binds to ssDNA and to an array of partner proteins to recruit them to their sites of action during DNA metabolism.</text>
</comment>
<feature type="region of interest" description="Disordered" evidence="5">
    <location>
        <begin position="150"/>
        <end position="194"/>
    </location>
</feature>
<evidence type="ECO:0000256" key="1">
    <source>
        <dbReference type="ARBA" id="ARBA00023125"/>
    </source>
</evidence>
<keyword evidence="3" id="KW-0235">DNA replication</keyword>
<dbReference type="NCBIfam" id="NF004972">
    <property type="entry name" value="PRK06341.1"/>
    <property type="match status" value="1"/>
</dbReference>
<sequence>MAGSVNKVILVGNLGADPEIRRTQDGRPIANLRIATSESWRDRGTGERKERTEWHRVVIFNEGLCKVAENFLRKGSKVYIEGQLQTRKWQNQQGQDQYSTEIVLQGFNSTLTMLDGRGDGGGGQGGGSGGYGGDSGGYGGGSGGDYGGGYGGGSSGGGQGGGFGGGYGGGSSSGGGAGGGFGGGAGPMDDEIPF</sequence>
<dbReference type="PANTHER" id="PTHR10302">
    <property type="entry name" value="SINGLE-STRANDED DNA-BINDING PROTEIN"/>
    <property type="match status" value="1"/>
</dbReference>
<evidence type="ECO:0000313" key="6">
    <source>
        <dbReference type="EMBL" id="MFD1694404.1"/>
    </source>
</evidence>
<dbReference type="SUPFAM" id="SSF50249">
    <property type="entry name" value="Nucleic acid-binding proteins"/>
    <property type="match status" value="1"/>
</dbReference>
<dbReference type="PROSITE" id="PS50935">
    <property type="entry name" value="SSB"/>
    <property type="match status" value="1"/>
</dbReference>
<organism evidence="6 7">
    <name type="scientific">Roseibium aestuarii</name>
    <dbReference type="NCBI Taxonomy" id="2600299"/>
    <lineage>
        <taxon>Bacteria</taxon>
        <taxon>Pseudomonadati</taxon>
        <taxon>Pseudomonadota</taxon>
        <taxon>Alphaproteobacteria</taxon>
        <taxon>Hyphomicrobiales</taxon>
        <taxon>Stappiaceae</taxon>
        <taxon>Roseibium</taxon>
    </lineage>
</organism>
<keyword evidence="3" id="KW-0227">DNA damage</keyword>
<feature type="short sequence motif" description="Important for interaction with partner proteins" evidence="3">
    <location>
        <begin position="189"/>
        <end position="194"/>
    </location>
</feature>
<keyword evidence="3" id="KW-0234">DNA repair</keyword>